<dbReference type="CDD" id="cd16539">
    <property type="entry name" value="RING-HC_RNF113A_B"/>
    <property type="match status" value="1"/>
</dbReference>
<dbReference type="Pfam" id="PF13920">
    <property type="entry name" value="zf-C3HC4_3"/>
    <property type="match status" value="1"/>
</dbReference>
<proteinExistence type="predicted"/>
<keyword evidence="9" id="KW-1185">Reference proteome</keyword>
<dbReference type="Gene3D" id="3.30.40.10">
    <property type="entry name" value="Zinc/RING finger domain, C3HC4 (zinc finger)"/>
    <property type="match status" value="1"/>
</dbReference>
<dbReference type="GO" id="GO:0008270">
    <property type="term" value="F:zinc ion binding"/>
    <property type="evidence" value="ECO:0007669"/>
    <property type="project" value="UniProtKB-KW"/>
</dbReference>
<dbReference type="InterPro" id="IPR039971">
    <property type="entry name" value="CWC24-like"/>
</dbReference>
<dbReference type="PROSITE" id="PS00518">
    <property type="entry name" value="ZF_RING_1"/>
    <property type="match status" value="1"/>
</dbReference>
<feature type="compositionally biased region" description="Basic residues" evidence="5">
    <location>
        <begin position="16"/>
        <end position="25"/>
    </location>
</feature>
<feature type="region of interest" description="Disordered" evidence="5">
    <location>
        <begin position="153"/>
        <end position="213"/>
    </location>
</feature>
<dbReference type="PANTHER" id="PTHR12930:SF0">
    <property type="entry name" value="RING FINGER PROTEIN 113B"/>
    <property type="match status" value="1"/>
</dbReference>
<dbReference type="PANTHER" id="PTHR12930">
    <property type="entry name" value="ZINC FINGER PROTEIN 183"/>
    <property type="match status" value="1"/>
</dbReference>
<evidence type="ECO:0008006" key="10">
    <source>
        <dbReference type="Google" id="ProtNLM"/>
    </source>
</evidence>
<dbReference type="InterPro" id="IPR017907">
    <property type="entry name" value="Znf_RING_CS"/>
</dbReference>
<feature type="region of interest" description="Disordered" evidence="5">
    <location>
        <begin position="1"/>
        <end position="57"/>
    </location>
</feature>
<dbReference type="Proteomes" id="UP000759131">
    <property type="component" value="Unassembled WGS sequence"/>
</dbReference>
<accession>A0A7R9KE39</accession>
<keyword evidence="1 4" id="KW-0479">Metal-binding</keyword>
<feature type="compositionally biased region" description="Polar residues" evidence="5">
    <location>
        <begin position="192"/>
        <end position="201"/>
    </location>
</feature>
<dbReference type="PROSITE" id="PS50103">
    <property type="entry name" value="ZF_C3H1"/>
    <property type="match status" value="1"/>
</dbReference>
<evidence type="ECO:0000256" key="3">
    <source>
        <dbReference type="ARBA" id="ARBA00022833"/>
    </source>
</evidence>
<dbReference type="SUPFAM" id="SSF90229">
    <property type="entry name" value="CCCH zinc finger"/>
    <property type="match status" value="1"/>
</dbReference>
<dbReference type="InterPro" id="IPR001841">
    <property type="entry name" value="Znf_RING"/>
</dbReference>
<keyword evidence="3 4" id="KW-0862">Zinc</keyword>
<evidence type="ECO:0000256" key="5">
    <source>
        <dbReference type="SAM" id="MobiDB-lite"/>
    </source>
</evidence>
<feature type="compositionally biased region" description="Polar residues" evidence="5">
    <location>
        <begin position="163"/>
        <end position="172"/>
    </location>
</feature>
<feature type="region of interest" description="Disordered" evidence="5">
    <location>
        <begin position="96"/>
        <end position="122"/>
    </location>
</feature>
<dbReference type="SMART" id="SM00184">
    <property type="entry name" value="RING"/>
    <property type="match status" value="1"/>
</dbReference>
<gene>
    <name evidence="8" type="ORF">OSB1V03_LOCUS1535</name>
</gene>
<sequence length="372" mass="42131">MMASTEESGDSNKCHFFVKKSRSNRQMRQNVRHDSSSGEEEDNESAVVVNTSRRADRNPLIQSTVSFNKLKKRKVVSETNDDNDSNDDSLTVTYRSNRSAQRDGPQDMGATAGVQTETEKSMDAQSIFERAMEVNKTLKGKEDDHIYRGLNNSVQYKTKKDTPQGNASSGHNRNGPVRAPENIRSTTKKDTPQGNASSGHNRNGPVRAPENIRSTVRWDYQPDLCKDYKETGFCGFGDSCIFLHDRSDYKAGWQLEMDSQNKDIDDDPDKYLIQEDDDLPFKCLLCRQTFVDPVVTKCKHYFCEKCALNHFKKTSRCYVCMNPTNGVFNIAKDIIKKFSALQNATDIDITPEINNEQHSQETHDSDSDSDSE</sequence>
<feature type="zinc finger region" description="C3H1-type" evidence="4">
    <location>
        <begin position="219"/>
        <end position="247"/>
    </location>
</feature>
<dbReference type="SMART" id="SM00356">
    <property type="entry name" value="ZnF_C3H1"/>
    <property type="match status" value="1"/>
</dbReference>
<feature type="region of interest" description="Disordered" evidence="5">
    <location>
        <begin position="350"/>
        <end position="372"/>
    </location>
</feature>
<evidence type="ECO:0000313" key="9">
    <source>
        <dbReference type="Proteomes" id="UP000759131"/>
    </source>
</evidence>
<evidence type="ECO:0000256" key="1">
    <source>
        <dbReference type="ARBA" id="ARBA00022723"/>
    </source>
</evidence>
<organism evidence="8">
    <name type="scientific">Medioppia subpectinata</name>
    <dbReference type="NCBI Taxonomy" id="1979941"/>
    <lineage>
        <taxon>Eukaryota</taxon>
        <taxon>Metazoa</taxon>
        <taxon>Ecdysozoa</taxon>
        <taxon>Arthropoda</taxon>
        <taxon>Chelicerata</taxon>
        <taxon>Arachnida</taxon>
        <taxon>Acari</taxon>
        <taxon>Acariformes</taxon>
        <taxon>Sarcoptiformes</taxon>
        <taxon>Oribatida</taxon>
        <taxon>Brachypylina</taxon>
        <taxon>Oppioidea</taxon>
        <taxon>Oppiidae</taxon>
        <taxon>Medioppia</taxon>
    </lineage>
</organism>
<feature type="domain" description="C3H1-type" evidence="7">
    <location>
        <begin position="219"/>
        <end position="247"/>
    </location>
</feature>
<feature type="domain" description="RING-type" evidence="6">
    <location>
        <begin position="283"/>
        <end position="320"/>
    </location>
</feature>
<evidence type="ECO:0000313" key="8">
    <source>
        <dbReference type="EMBL" id="CAD7621058.1"/>
    </source>
</evidence>
<protein>
    <recommendedName>
        <fullName evidence="10">RING finger protein 113A</fullName>
    </recommendedName>
</protein>
<dbReference type="EMBL" id="OC855034">
    <property type="protein sequence ID" value="CAD7621058.1"/>
    <property type="molecule type" value="Genomic_DNA"/>
</dbReference>
<dbReference type="GO" id="GO:0005684">
    <property type="term" value="C:U2-type spliceosomal complex"/>
    <property type="evidence" value="ECO:0007669"/>
    <property type="project" value="TreeGrafter"/>
</dbReference>
<evidence type="ECO:0000259" key="7">
    <source>
        <dbReference type="PROSITE" id="PS50103"/>
    </source>
</evidence>
<dbReference type="SUPFAM" id="SSF57850">
    <property type="entry name" value="RING/U-box"/>
    <property type="match status" value="1"/>
</dbReference>
<dbReference type="Pfam" id="PF00642">
    <property type="entry name" value="zf-CCCH"/>
    <property type="match status" value="1"/>
</dbReference>
<name>A0A7R9KE39_9ACAR</name>
<dbReference type="FunFam" id="3.30.40.10:FF:000045">
    <property type="entry name" value="RING finger protein 113A"/>
    <property type="match status" value="1"/>
</dbReference>
<dbReference type="InterPro" id="IPR036855">
    <property type="entry name" value="Znf_CCCH_sf"/>
</dbReference>
<evidence type="ECO:0000256" key="2">
    <source>
        <dbReference type="ARBA" id="ARBA00022771"/>
    </source>
</evidence>
<dbReference type="InterPro" id="IPR000571">
    <property type="entry name" value="Znf_CCCH"/>
</dbReference>
<keyword evidence="2 4" id="KW-0863">Zinc-finger</keyword>
<dbReference type="EMBL" id="CAJPIZ010000459">
    <property type="protein sequence ID" value="CAG2101488.1"/>
    <property type="molecule type" value="Genomic_DNA"/>
</dbReference>
<evidence type="ECO:0000256" key="4">
    <source>
        <dbReference type="PROSITE-ProRule" id="PRU00723"/>
    </source>
</evidence>
<dbReference type="GO" id="GO:0034247">
    <property type="term" value="P:snoRNA splicing"/>
    <property type="evidence" value="ECO:0007669"/>
    <property type="project" value="TreeGrafter"/>
</dbReference>
<reference evidence="8" key="1">
    <citation type="submission" date="2020-11" db="EMBL/GenBank/DDBJ databases">
        <authorList>
            <person name="Tran Van P."/>
        </authorList>
    </citation>
    <scope>NUCLEOTIDE SEQUENCE</scope>
</reference>
<dbReference type="PROSITE" id="PS50089">
    <property type="entry name" value="ZF_RING_2"/>
    <property type="match status" value="1"/>
</dbReference>
<dbReference type="OrthoDB" id="25761at2759"/>
<dbReference type="AlphaFoldDB" id="A0A7R9KE39"/>
<dbReference type="InterPro" id="IPR013083">
    <property type="entry name" value="Znf_RING/FYVE/PHD"/>
</dbReference>
<evidence type="ECO:0000259" key="6">
    <source>
        <dbReference type="PROSITE" id="PS50089"/>
    </source>
</evidence>